<evidence type="ECO:0000313" key="3">
    <source>
        <dbReference type="Proteomes" id="UP000236291"/>
    </source>
</evidence>
<feature type="region of interest" description="Disordered" evidence="1">
    <location>
        <begin position="1"/>
        <end position="68"/>
    </location>
</feature>
<name>A0A2K3M8E8_TRIPR</name>
<gene>
    <name evidence="2" type="ORF">L195_g043113</name>
</gene>
<reference evidence="2 3" key="2">
    <citation type="journal article" date="2017" name="Front. Plant Sci.">
        <title>Gene Classification and Mining of Molecular Markers Useful in Red Clover (Trifolium pratense) Breeding.</title>
        <authorList>
            <person name="Istvanek J."/>
            <person name="Dluhosova J."/>
            <person name="Dluhos P."/>
            <person name="Patkova L."/>
            <person name="Nedelnik J."/>
            <person name="Repkova J."/>
        </authorList>
    </citation>
    <scope>NUCLEOTIDE SEQUENCE [LARGE SCALE GENOMIC DNA]</scope>
    <source>
        <strain evidence="3">cv. Tatra</strain>
        <tissue evidence="2">Young leaves</tissue>
    </source>
</reference>
<feature type="compositionally biased region" description="Polar residues" evidence="1">
    <location>
        <begin position="55"/>
        <end position="68"/>
    </location>
</feature>
<evidence type="ECO:0000256" key="1">
    <source>
        <dbReference type="SAM" id="MobiDB-lite"/>
    </source>
</evidence>
<organism evidence="2 3">
    <name type="scientific">Trifolium pratense</name>
    <name type="common">Red clover</name>
    <dbReference type="NCBI Taxonomy" id="57577"/>
    <lineage>
        <taxon>Eukaryota</taxon>
        <taxon>Viridiplantae</taxon>
        <taxon>Streptophyta</taxon>
        <taxon>Embryophyta</taxon>
        <taxon>Tracheophyta</taxon>
        <taxon>Spermatophyta</taxon>
        <taxon>Magnoliopsida</taxon>
        <taxon>eudicotyledons</taxon>
        <taxon>Gunneridae</taxon>
        <taxon>Pentapetalae</taxon>
        <taxon>rosids</taxon>
        <taxon>fabids</taxon>
        <taxon>Fabales</taxon>
        <taxon>Fabaceae</taxon>
        <taxon>Papilionoideae</taxon>
        <taxon>50 kb inversion clade</taxon>
        <taxon>NPAAA clade</taxon>
        <taxon>Hologalegina</taxon>
        <taxon>IRL clade</taxon>
        <taxon>Trifolieae</taxon>
        <taxon>Trifolium</taxon>
    </lineage>
</organism>
<accession>A0A2K3M8E8</accession>
<protein>
    <submittedName>
        <fullName evidence="2">Uncharacterized protein</fullName>
    </submittedName>
</protein>
<dbReference type="Proteomes" id="UP000236291">
    <property type="component" value="Unassembled WGS sequence"/>
</dbReference>
<dbReference type="AlphaFoldDB" id="A0A2K3M8E8"/>
<reference evidence="2 3" key="1">
    <citation type="journal article" date="2014" name="Am. J. Bot.">
        <title>Genome assembly and annotation for red clover (Trifolium pratense; Fabaceae).</title>
        <authorList>
            <person name="Istvanek J."/>
            <person name="Jaros M."/>
            <person name="Krenek A."/>
            <person name="Repkova J."/>
        </authorList>
    </citation>
    <scope>NUCLEOTIDE SEQUENCE [LARGE SCALE GENOMIC DNA]</scope>
    <source>
        <strain evidence="3">cv. Tatra</strain>
        <tissue evidence="2">Young leaves</tissue>
    </source>
</reference>
<dbReference type="EMBL" id="ASHM01052760">
    <property type="protein sequence ID" value="PNX87029.1"/>
    <property type="molecule type" value="Genomic_DNA"/>
</dbReference>
<feature type="compositionally biased region" description="Low complexity" evidence="1">
    <location>
        <begin position="25"/>
        <end position="35"/>
    </location>
</feature>
<feature type="compositionally biased region" description="Polar residues" evidence="1">
    <location>
        <begin position="37"/>
        <end position="46"/>
    </location>
</feature>
<comment type="caution">
    <text evidence="2">The sequence shown here is derived from an EMBL/GenBank/DDBJ whole genome shotgun (WGS) entry which is preliminary data.</text>
</comment>
<sequence>MEEESQQAKSTPGSKILLAGNPALGSSGNHSHGGNFAYSTQSSGGSNVFREKGTHSGSESQSNVRRGA</sequence>
<proteinExistence type="predicted"/>
<evidence type="ECO:0000313" key="2">
    <source>
        <dbReference type="EMBL" id="PNX87029.1"/>
    </source>
</evidence>